<name>A0ACC3DAU8_9PEZI</name>
<accession>A0ACC3DAU8</accession>
<evidence type="ECO:0000313" key="1">
    <source>
        <dbReference type="EMBL" id="KAK3064415.1"/>
    </source>
</evidence>
<sequence length="367" mass="40986">MANKISKVALTMSTDVQIQDAPARQQMRAVVCKDTGTSMSSVTVALLKNGQDAVKFAREDSKNILNFPGDRAPELQGCHRFEHPTNIFYVTGSGQRMVPRDDGLRADVPGASWGFEAHQARLEQPGVLITNPKLLFSDIDRSDRTMVALDTKIQRLKTGGIVQNKLDVLEDLETEMFCHTLKELQKQYGFSLEHDVVEFVVCVPSAWSPTACRHMYNTELKALKRAAFLPVDANRSVGDNVVVVDAGGGTTDVVSYKVLSKEPLKLEEIASTEGRMFGSTYLDDAFRELLEDRLPNTAKYWQILAYMNKTREETIEDLMGAWERTLKRTIDVTPKDFAEDDGHTMEIMVPGLAPNAARRFGNNKILI</sequence>
<keyword evidence="2" id="KW-1185">Reference proteome</keyword>
<protein>
    <submittedName>
        <fullName evidence="1">Uncharacterized protein</fullName>
    </submittedName>
</protein>
<gene>
    <name evidence="1" type="ORF">LTS18_007392</name>
</gene>
<proteinExistence type="predicted"/>
<evidence type="ECO:0000313" key="2">
    <source>
        <dbReference type="Proteomes" id="UP001186974"/>
    </source>
</evidence>
<dbReference type="Proteomes" id="UP001186974">
    <property type="component" value="Unassembled WGS sequence"/>
</dbReference>
<reference evidence="1" key="1">
    <citation type="submission" date="2024-09" db="EMBL/GenBank/DDBJ databases">
        <title>Black Yeasts Isolated from many extreme environments.</title>
        <authorList>
            <person name="Coleine C."/>
            <person name="Stajich J.E."/>
            <person name="Selbmann L."/>
        </authorList>
    </citation>
    <scope>NUCLEOTIDE SEQUENCE</scope>
    <source>
        <strain evidence="1">CCFEE 5737</strain>
    </source>
</reference>
<dbReference type="EMBL" id="JAWDJW010006519">
    <property type="protein sequence ID" value="KAK3064415.1"/>
    <property type="molecule type" value="Genomic_DNA"/>
</dbReference>
<comment type="caution">
    <text evidence="1">The sequence shown here is derived from an EMBL/GenBank/DDBJ whole genome shotgun (WGS) entry which is preliminary data.</text>
</comment>
<organism evidence="1 2">
    <name type="scientific">Coniosporium uncinatum</name>
    <dbReference type="NCBI Taxonomy" id="93489"/>
    <lineage>
        <taxon>Eukaryota</taxon>
        <taxon>Fungi</taxon>
        <taxon>Dikarya</taxon>
        <taxon>Ascomycota</taxon>
        <taxon>Pezizomycotina</taxon>
        <taxon>Dothideomycetes</taxon>
        <taxon>Dothideomycetes incertae sedis</taxon>
        <taxon>Coniosporium</taxon>
    </lineage>
</organism>